<evidence type="ECO:0000256" key="2">
    <source>
        <dbReference type="RuleBase" id="RU000363"/>
    </source>
</evidence>
<dbReference type="Proteomes" id="UP000220836">
    <property type="component" value="Unassembled WGS sequence"/>
</dbReference>
<gene>
    <name evidence="4" type="primary">actIII</name>
    <name evidence="4" type="ORF">PEV8663_02357</name>
</gene>
<dbReference type="InterPro" id="IPR036291">
    <property type="entry name" value="NAD(P)-bd_dom_sf"/>
</dbReference>
<keyword evidence="5" id="KW-1185">Reference proteome</keyword>
<accession>A0A238KG68</accession>
<dbReference type="CDD" id="cd05233">
    <property type="entry name" value="SDR_c"/>
    <property type="match status" value="1"/>
</dbReference>
<dbReference type="GO" id="GO:0016491">
    <property type="term" value="F:oxidoreductase activity"/>
    <property type="evidence" value="ECO:0007669"/>
    <property type="project" value="UniProtKB-KW"/>
</dbReference>
<dbReference type="InterPro" id="IPR020904">
    <property type="entry name" value="Sc_DH/Rdtase_CS"/>
</dbReference>
<dbReference type="OrthoDB" id="9804774at2"/>
<evidence type="ECO:0000313" key="5">
    <source>
        <dbReference type="Proteomes" id="UP000220836"/>
    </source>
</evidence>
<protein>
    <submittedName>
        <fullName evidence="4">Ketoacyl reductase</fullName>
        <ecNumber evidence="4">1.3.1.-</ecNumber>
    </submittedName>
</protein>
<dbReference type="RefSeq" id="WP_097804848.1">
    <property type="nucleotide sequence ID" value="NZ_FXYH01000007.1"/>
</dbReference>
<dbReference type="EMBL" id="FXYH01000007">
    <property type="protein sequence ID" value="SMX41823.1"/>
    <property type="molecule type" value="Genomic_DNA"/>
</dbReference>
<dbReference type="SMART" id="SM00822">
    <property type="entry name" value="PKS_KR"/>
    <property type="match status" value="1"/>
</dbReference>
<dbReference type="InterPro" id="IPR057326">
    <property type="entry name" value="KR_dom"/>
</dbReference>
<sequence>MSVSDRHIIVTGGGTGVGAAVAETLAHAGAKVTILGRREAPLRAVAKQHKFIGWITCDVTDRQAVDAAFRQARELNGPIGAVIANAGAAQSMQFRKTTVDAFQHMLDVNLTGVFNCFQAALPDLELAGEGQLIAVASTAGLKGYPYVAGYCAAKHGVVGLTRALAVELASTGITVNAICPGFVETPMLERSISNISEKTGMSAQDAAKSLKRGNPQQRFIQVDEVAGAVLWLCSSSARSVNGHTLNLTGGEI</sequence>
<comment type="similarity">
    <text evidence="1 2">Belongs to the short-chain dehydrogenases/reductases (SDR) family.</text>
</comment>
<evidence type="ECO:0000313" key="4">
    <source>
        <dbReference type="EMBL" id="SMX41823.1"/>
    </source>
</evidence>
<organism evidence="4 5">
    <name type="scientific">Pelagimonas varians</name>
    <dbReference type="NCBI Taxonomy" id="696760"/>
    <lineage>
        <taxon>Bacteria</taxon>
        <taxon>Pseudomonadati</taxon>
        <taxon>Pseudomonadota</taxon>
        <taxon>Alphaproteobacteria</taxon>
        <taxon>Rhodobacterales</taxon>
        <taxon>Roseobacteraceae</taxon>
        <taxon>Pelagimonas</taxon>
    </lineage>
</organism>
<evidence type="ECO:0000259" key="3">
    <source>
        <dbReference type="SMART" id="SM00822"/>
    </source>
</evidence>
<name>A0A238KG68_9RHOB</name>
<feature type="domain" description="Ketoreductase" evidence="3">
    <location>
        <begin position="6"/>
        <end position="181"/>
    </location>
</feature>
<dbReference type="Gene3D" id="3.40.50.720">
    <property type="entry name" value="NAD(P)-binding Rossmann-like Domain"/>
    <property type="match status" value="1"/>
</dbReference>
<dbReference type="SUPFAM" id="SSF51735">
    <property type="entry name" value="NAD(P)-binding Rossmann-fold domains"/>
    <property type="match status" value="1"/>
</dbReference>
<proteinExistence type="inferred from homology"/>
<dbReference type="PANTHER" id="PTHR42879:SF2">
    <property type="entry name" value="3-OXOACYL-[ACYL-CARRIER-PROTEIN] REDUCTASE FABG"/>
    <property type="match status" value="1"/>
</dbReference>
<dbReference type="InterPro" id="IPR002347">
    <property type="entry name" value="SDR_fam"/>
</dbReference>
<dbReference type="PROSITE" id="PS00061">
    <property type="entry name" value="ADH_SHORT"/>
    <property type="match status" value="1"/>
</dbReference>
<dbReference type="EC" id="1.3.1.-" evidence="4"/>
<dbReference type="InterPro" id="IPR050259">
    <property type="entry name" value="SDR"/>
</dbReference>
<dbReference type="GO" id="GO:0032787">
    <property type="term" value="P:monocarboxylic acid metabolic process"/>
    <property type="evidence" value="ECO:0007669"/>
    <property type="project" value="UniProtKB-ARBA"/>
</dbReference>
<dbReference type="PANTHER" id="PTHR42879">
    <property type="entry name" value="3-OXOACYL-(ACYL-CARRIER-PROTEIN) REDUCTASE"/>
    <property type="match status" value="1"/>
</dbReference>
<dbReference type="AlphaFoldDB" id="A0A238KG68"/>
<keyword evidence="4" id="KW-0560">Oxidoreductase</keyword>
<evidence type="ECO:0000256" key="1">
    <source>
        <dbReference type="ARBA" id="ARBA00006484"/>
    </source>
</evidence>
<dbReference type="PRINTS" id="PR00080">
    <property type="entry name" value="SDRFAMILY"/>
</dbReference>
<dbReference type="FunFam" id="3.40.50.720:FF:000084">
    <property type="entry name" value="Short-chain dehydrogenase reductase"/>
    <property type="match status" value="1"/>
</dbReference>
<dbReference type="Pfam" id="PF00106">
    <property type="entry name" value="adh_short"/>
    <property type="match status" value="1"/>
</dbReference>
<dbReference type="PRINTS" id="PR00081">
    <property type="entry name" value="GDHRDH"/>
</dbReference>
<reference evidence="4 5" key="1">
    <citation type="submission" date="2017-05" db="EMBL/GenBank/DDBJ databases">
        <authorList>
            <person name="Song R."/>
            <person name="Chenine A.L."/>
            <person name="Ruprecht R.M."/>
        </authorList>
    </citation>
    <scope>NUCLEOTIDE SEQUENCE [LARGE SCALE GENOMIC DNA]</scope>
    <source>
        <strain evidence="4 5">CECT 8663</strain>
    </source>
</reference>